<evidence type="ECO:0000313" key="3">
    <source>
        <dbReference type="Proteomes" id="UP000243052"/>
    </source>
</evidence>
<dbReference type="RefSeq" id="XP_017987966.1">
    <property type="nucleotide sequence ID" value="XM_018132753.1"/>
</dbReference>
<dbReference type="STRING" id="45286.A0A120K2A9"/>
<protein>
    <submittedName>
        <fullName evidence="2">HEL311Wp</fullName>
    </submittedName>
</protein>
<dbReference type="GeneID" id="28724242"/>
<dbReference type="GO" id="GO:0044715">
    <property type="term" value="F:8-oxo-dGDP phosphatase activity"/>
    <property type="evidence" value="ECO:0007669"/>
    <property type="project" value="TreeGrafter"/>
</dbReference>
<dbReference type="InterPro" id="IPR015797">
    <property type="entry name" value="NUDIX_hydrolase-like_dom_sf"/>
</dbReference>
<dbReference type="SUPFAM" id="SSF55811">
    <property type="entry name" value="Nudix"/>
    <property type="match status" value="1"/>
</dbReference>
<dbReference type="Gene3D" id="3.90.79.10">
    <property type="entry name" value="Nucleoside Triphosphate Pyrophosphohydrolase"/>
    <property type="match status" value="1"/>
</dbReference>
<dbReference type="InterPro" id="IPR000086">
    <property type="entry name" value="NUDIX_hydrolase_dom"/>
</dbReference>
<proteinExistence type="predicted"/>
<dbReference type="AlphaFoldDB" id="A0A120K2A9"/>
<dbReference type="Proteomes" id="UP000243052">
    <property type="component" value="Chromosome v"/>
</dbReference>
<organism evidence="2 3">
    <name type="scientific">Eremothecium sinecaudum</name>
    <dbReference type="NCBI Taxonomy" id="45286"/>
    <lineage>
        <taxon>Eukaryota</taxon>
        <taxon>Fungi</taxon>
        <taxon>Dikarya</taxon>
        <taxon>Ascomycota</taxon>
        <taxon>Saccharomycotina</taxon>
        <taxon>Saccharomycetes</taxon>
        <taxon>Saccharomycetales</taxon>
        <taxon>Saccharomycetaceae</taxon>
        <taxon>Eremothecium</taxon>
    </lineage>
</organism>
<evidence type="ECO:0000313" key="2">
    <source>
        <dbReference type="EMBL" id="AMD20970.1"/>
    </source>
</evidence>
<dbReference type="PANTHER" id="PTHR13622">
    <property type="entry name" value="THIAMIN PYROPHOSPHOKINASE"/>
    <property type="match status" value="1"/>
</dbReference>
<evidence type="ECO:0000259" key="1">
    <source>
        <dbReference type="PROSITE" id="PS51462"/>
    </source>
</evidence>
<keyword evidence="3" id="KW-1185">Reference proteome</keyword>
<dbReference type="OrthoDB" id="10261522at2759"/>
<dbReference type="CDD" id="cd03676">
    <property type="entry name" value="NUDIX_Tnr3_like"/>
    <property type="match status" value="1"/>
</dbReference>
<dbReference type="PANTHER" id="PTHR13622:SF8">
    <property type="entry name" value="THIAMIN PYROPHOSPHOKINASE 1"/>
    <property type="match status" value="1"/>
</dbReference>
<name>A0A120K2A9_9SACH</name>
<accession>A0A120K2A9</accession>
<dbReference type="InterPro" id="IPR031804">
    <property type="entry name" value="DUF4743"/>
</dbReference>
<dbReference type="PROSITE" id="PS51462">
    <property type="entry name" value="NUDIX"/>
    <property type="match status" value="1"/>
</dbReference>
<reference evidence="2 3" key="1">
    <citation type="submission" date="2016-01" db="EMBL/GenBank/DDBJ databases">
        <title>Genome sequence of the yeast Holleya sinecauda.</title>
        <authorList>
            <person name="Dietrich F.S."/>
        </authorList>
    </citation>
    <scope>NUCLEOTIDE SEQUENCE [LARGE SCALE GENOMIC DNA]</scope>
    <source>
        <strain evidence="2 3">ATCC 58844</strain>
    </source>
</reference>
<gene>
    <name evidence="2" type="ORF">AW171_hschr52899</name>
</gene>
<sequence>MTSVIWKNGKQALVRTERDDLCGFSYLNVIEAVDSLPLDYTFHRAFRDNVYRLQSHYGIDIGYVSQCVLDELKRVAPLEFDQLFYFSVEEHIIRFRRFDFDTRNRMLHNICLILREKSTLTCVSGWRDEKYAVYADQVPYFLLERALSGAFGIITYGVHVNGFVKDPKTGEIRVWVPRRSYTKSRWPGKLDNLFAGGISYPYNVFETLMKEGMEEASLPSDLLEKNARAVGVVSYFHHNYTGNFTTEDSFVNGEVEYLYDLELPPDVIPTPNDDEVDHFSLMSLQKVIDSIKLGEFKPNCALVMVEFLIRHGYINAENEPRYLDLVTRMHRTLPFPTRM</sequence>
<feature type="domain" description="Nudix hydrolase" evidence="1">
    <location>
        <begin position="155"/>
        <end position="306"/>
    </location>
</feature>
<dbReference type="FunFam" id="3.90.79.10:FF:000019">
    <property type="entry name" value="Thiamin pyrophosphokinase, putative"/>
    <property type="match status" value="1"/>
</dbReference>
<dbReference type="Pfam" id="PF15916">
    <property type="entry name" value="DUF4743"/>
    <property type="match status" value="1"/>
</dbReference>
<dbReference type="EMBL" id="CP014245">
    <property type="protein sequence ID" value="AMD20970.1"/>
    <property type="molecule type" value="Genomic_DNA"/>
</dbReference>